<dbReference type="GO" id="GO:0003677">
    <property type="term" value="F:DNA binding"/>
    <property type="evidence" value="ECO:0007669"/>
    <property type="project" value="UniProtKB-KW"/>
</dbReference>
<reference evidence="8 9" key="1">
    <citation type="journal article" date="2019" name="Sci. Rep.">
        <title>Extended insight into the Mycobacterium chelonae-abscessus complex through whole genome sequencing of Mycobacterium salmoniphilum outbreak and Mycobacterium salmoniphilum-like strains.</title>
        <authorList>
            <person name="Behra P.R.K."/>
            <person name="Das S."/>
            <person name="Pettersson B.M.F."/>
            <person name="Shirreff L."/>
            <person name="DuCote T."/>
            <person name="Jacobsson K.G."/>
            <person name="Ennis D.G."/>
            <person name="Kirsebom L.A."/>
        </authorList>
    </citation>
    <scope>NUCLEOTIDE SEQUENCE [LARGE SCALE GENOMIC DNA]</scope>
    <source>
        <strain evidence="8 9">DE 4585</strain>
    </source>
</reference>
<dbReference type="InterPro" id="IPR039425">
    <property type="entry name" value="RNA_pol_sigma-70-like"/>
</dbReference>
<organism evidence="8 9">
    <name type="scientific">Mycobacteroides salmoniphilum</name>
    <dbReference type="NCBI Taxonomy" id="404941"/>
    <lineage>
        <taxon>Bacteria</taxon>
        <taxon>Bacillati</taxon>
        <taxon>Actinomycetota</taxon>
        <taxon>Actinomycetes</taxon>
        <taxon>Mycobacteriales</taxon>
        <taxon>Mycobacteriaceae</taxon>
        <taxon>Mycobacteroides</taxon>
    </lineage>
</organism>
<evidence type="ECO:0000256" key="1">
    <source>
        <dbReference type="ARBA" id="ARBA00010641"/>
    </source>
</evidence>
<dbReference type="Gene3D" id="1.10.10.10">
    <property type="entry name" value="Winged helix-like DNA-binding domain superfamily/Winged helix DNA-binding domain"/>
    <property type="match status" value="1"/>
</dbReference>
<dbReference type="InterPro" id="IPR014284">
    <property type="entry name" value="RNA_pol_sigma-70_dom"/>
</dbReference>
<gene>
    <name evidence="8" type="primary">rpoE</name>
    <name evidence="8" type="ORF">DE4585_02821</name>
</gene>
<keyword evidence="5" id="KW-0804">Transcription</keyword>
<evidence type="ECO:0000256" key="5">
    <source>
        <dbReference type="ARBA" id="ARBA00023163"/>
    </source>
</evidence>
<dbReference type="SUPFAM" id="SSF88946">
    <property type="entry name" value="Sigma2 domain of RNA polymerase sigma factors"/>
    <property type="match status" value="1"/>
</dbReference>
<evidence type="ECO:0000256" key="2">
    <source>
        <dbReference type="ARBA" id="ARBA00023015"/>
    </source>
</evidence>
<evidence type="ECO:0000259" key="6">
    <source>
        <dbReference type="Pfam" id="PF04542"/>
    </source>
</evidence>
<dbReference type="NCBIfam" id="TIGR02937">
    <property type="entry name" value="sigma70-ECF"/>
    <property type="match status" value="1"/>
</dbReference>
<dbReference type="PANTHER" id="PTHR43133:SF8">
    <property type="entry name" value="RNA POLYMERASE SIGMA FACTOR HI_1459-RELATED"/>
    <property type="match status" value="1"/>
</dbReference>
<protein>
    <submittedName>
        <fullName evidence="8">ECF RNA polymerase sigma-E factor</fullName>
    </submittedName>
</protein>
<accession>A0A4R8RWX5</accession>
<dbReference type="InterPro" id="IPR036388">
    <property type="entry name" value="WH-like_DNA-bd_sf"/>
</dbReference>
<feature type="domain" description="RNA polymerase sigma-70 region 2" evidence="6">
    <location>
        <begin position="43"/>
        <end position="110"/>
    </location>
</feature>
<dbReference type="GO" id="GO:0006352">
    <property type="term" value="P:DNA-templated transcription initiation"/>
    <property type="evidence" value="ECO:0007669"/>
    <property type="project" value="InterPro"/>
</dbReference>
<dbReference type="Gene3D" id="1.10.1740.10">
    <property type="match status" value="1"/>
</dbReference>
<evidence type="ECO:0000259" key="7">
    <source>
        <dbReference type="Pfam" id="PF08281"/>
    </source>
</evidence>
<dbReference type="AlphaFoldDB" id="A0A4R8RWX5"/>
<evidence type="ECO:0000313" key="9">
    <source>
        <dbReference type="Proteomes" id="UP000295117"/>
    </source>
</evidence>
<comment type="similarity">
    <text evidence="1">Belongs to the sigma-70 factor family. ECF subfamily.</text>
</comment>
<keyword evidence="4" id="KW-0238">DNA-binding</keyword>
<dbReference type="InterPro" id="IPR013325">
    <property type="entry name" value="RNA_pol_sigma_r2"/>
</dbReference>
<dbReference type="EMBL" id="PECH01000008">
    <property type="protein sequence ID" value="TDZ79086.1"/>
    <property type="molecule type" value="Genomic_DNA"/>
</dbReference>
<evidence type="ECO:0000256" key="3">
    <source>
        <dbReference type="ARBA" id="ARBA00023082"/>
    </source>
</evidence>
<keyword evidence="2" id="KW-0805">Transcription regulation</keyword>
<name>A0A4R8RWX5_9MYCO</name>
<dbReference type="Proteomes" id="UP000295117">
    <property type="component" value="Unassembled WGS sequence"/>
</dbReference>
<proteinExistence type="inferred from homology"/>
<comment type="caution">
    <text evidence="8">The sequence shown here is derived from an EMBL/GenBank/DDBJ whole genome shotgun (WGS) entry which is preliminary data.</text>
</comment>
<feature type="domain" description="RNA polymerase sigma factor 70 region 4 type 2" evidence="7">
    <location>
        <begin position="139"/>
        <end position="190"/>
    </location>
</feature>
<dbReference type="InterPro" id="IPR013249">
    <property type="entry name" value="RNA_pol_sigma70_r4_t2"/>
</dbReference>
<dbReference type="GO" id="GO:0016987">
    <property type="term" value="F:sigma factor activity"/>
    <property type="evidence" value="ECO:0007669"/>
    <property type="project" value="UniProtKB-KW"/>
</dbReference>
<evidence type="ECO:0000256" key="4">
    <source>
        <dbReference type="ARBA" id="ARBA00023125"/>
    </source>
</evidence>
<dbReference type="InterPro" id="IPR013324">
    <property type="entry name" value="RNA_pol_sigma_r3/r4-like"/>
</dbReference>
<keyword evidence="3" id="KW-0731">Sigma factor</keyword>
<sequence>MLTTTGDTVVLPLLPRGELLASLSDEMLARRAQQGDSEAFDVLVVRHGPALLRFVARTYPERAEYDDIVQETFIAAWKGLPSFAFRSQFRTWLYSLASRKTVDAMRRRHRDFDIDDVPEAADISAGPSERALDGDFLAALSRELSQLPYSARAAWWLREVYDLPLAEIATVLRTTEGSVRGNLQRTRKRLAEALKDFRP</sequence>
<evidence type="ECO:0000313" key="8">
    <source>
        <dbReference type="EMBL" id="TDZ79086.1"/>
    </source>
</evidence>
<dbReference type="SUPFAM" id="SSF88659">
    <property type="entry name" value="Sigma3 and sigma4 domains of RNA polymerase sigma factors"/>
    <property type="match status" value="1"/>
</dbReference>
<dbReference type="InterPro" id="IPR007627">
    <property type="entry name" value="RNA_pol_sigma70_r2"/>
</dbReference>
<dbReference type="PANTHER" id="PTHR43133">
    <property type="entry name" value="RNA POLYMERASE ECF-TYPE SIGMA FACTO"/>
    <property type="match status" value="1"/>
</dbReference>
<dbReference type="Pfam" id="PF04542">
    <property type="entry name" value="Sigma70_r2"/>
    <property type="match status" value="1"/>
</dbReference>
<dbReference type="Pfam" id="PF08281">
    <property type="entry name" value="Sigma70_r4_2"/>
    <property type="match status" value="1"/>
</dbReference>